<dbReference type="Pfam" id="PF02875">
    <property type="entry name" value="Mur_ligase_C"/>
    <property type="match status" value="1"/>
</dbReference>
<keyword evidence="10" id="KW-0479">Metal-binding</keyword>
<dbReference type="FunFam" id="3.40.1190.10:FF:000004">
    <property type="entry name" value="Dihydrofolate synthase/folylpolyglutamate synthase"/>
    <property type="match status" value="1"/>
</dbReference>
<dbReference type="Gene3D" id="3.90.190.20">
    <property type="entry name" value="Mur ligase, C-terminal domain"/>
    <property type="match status" value="1"/>
</dbReference>
<dbReference type="InterPro" id="IPR004101">
    <property type="entry name" value="Mur_ligase_C"/>
</dbReference>
<evidence type="ECO:0000256" key="1">
    <source>
        <dbReference type="ARBA" id="ARBA00001946"/>
    </source>
</evidence>
<dbReference type="PANTHER" id="PTHR11136">
    <property type="entry name" value="FOLYLPOLYGLUTAMATE SYNTHASE-RELATED"/>
    <property type="match status" value="1"/>
</dbReference>
<dbReference type="GO" id="GO:0008841">
    <property type="term" value="F:dihydrofolate synthase activity"/>
    <property type="evidence" value="ECO:0007669"/>
    <property type="project" value="UniProtKB-EC"/>
</dbReference>
<keyword evidence="11 18" id="KW-0547">Nucleotide-binding</keyword>
<feature type="domain" description="Mur ligase central" evidence="20">
    <location>
        <begin position="44"/>
        <end position="271"/>
    </location>
</feature>
<dbReference type="GO" id="GO:0005524">
    <property type="term" value="F:ATP binding"/>
    <property type="evidence" value="ECO:0007669"/>
    <property type="project" value="UniProtKB-KW"/>
</dbReference>
<proteinExistence type="inferred from homology"/>
<feature type="domain" description="Mur ligase C-terminal" evidence="19">
    <location>
        <begin position="297"/>
        <end position="414"/>
    </location>
</feature>
<evidence type="ECO:0000256" key="17">
    <source>
        <dbReference type="ARBA" id="ARBA00049161"/>
    </source>
</evidence>
<keyword evidence="9 18" id="KW-0436">Ligase</keyword>
<dbReference type="GO" id="GO:0046656">
    <property type="term" value="P:folic acid biosynthetic process"/>
    <property type="evidence" value="ECO:0007669"/>
    <property type="project" value="UniProtKB-KW"/>
</dbReference>
<evidence type="ECO:0000313" key="22">
    <source>
        <dbReference type="Proteomes" id="UP000460949"/>
    </source>
</evidence>
<comment type="pathway">
    <text evidence="3">Cofactor biosynthesis; tetrahydrofolylpolyglutamate biosynthesis.</text>
</comment>
<comment type="catalytic activity">
    <reaction evidence="17">
        <text>7,8-dihydropteroate + L-glutamate + ATP = 7,8-dihydrofolate + ADP + phosphate + H(+)</text>
        <dbReference type="Rhea" id="RHEA:23584"/>
        <dbReference type="ChEBI" id="CHEBI:15378"/>
        <dbReference type="ChEBI" id="CHEBI:17839"/>
        <dbReference type="ChEBI" id="CHEBI:29985"/>
        <dbReference type="ChEBI" id="CHEBI:30616"/>
        <dbReference type="ChEBI" id="CHEBI:43474"/>
        <dbReference type="ChEBI" id="CHEBI:57451"/>
        <dbReference type="ChEBI" id="CHEBI:456216"/>
        <dbReference type="EC" id="6.3.2.12"/>
    </reaction>
</comment>
<dbReference type="GO" id="GO:0046872">
    <property type="term" value="F:metal ion binding"/>
    <property type="evidence" value="ECO:0007669"/>
    <property type="project" value="UniProtKB-KW"/>
</dbReference>
<evidence type="ECO:0000256" key="12">
    <source>
        <dbReference type="ARBA" id="ARBA00022840"/>
    </source>
</evidence>
<name>A0A845DTU2_9BACI</name>
<evidence type="ECO:0000256" key="7">
    <source>
        <dbReference type="ARBA" id="ARBA00013025"/>
    </source>
</evidence>
<evidence type="ECO:0000256" key="2">
    <source>
        <dbReference type="ARBA" id="ARBA00004799"/>
    </source>
</evidence>
<evidence type="ECO:0000256" key="5">
    <source>
        <dbReference type="ARBA" id="ARBA00011245"/>
    </source>
</evidence>
<dbReference type="InterPro" id="IPR036615">
    <property type="entry name" value="Mur_ligase_C_dom_sf"/>
</dbReference>
<evidence type="ECO:0000256" key="4">
    <source>
        <dbReference type="ARBA" id="ARBA00008276"/>
    </source>
</evidence>
<dbReference type="Proteomes" id="UP000460949">
    <property type="component" value="Unassembled WGS sequence"/>
</dbReference>
<organism evidence="21 22">
    <name type="scientific">Halobacillus litoralis</name>
    <dbReference type="NCBI Taxonomy" id="45668"/>
    <lineage>
        <taxon>Bacteria</taxon>
        <taxon>Bacillati</taxon>
        <taxon>Bacillota</taxon>
        <taxon>Bacilli</taxon>
        <taxon>Bacillales</taxon>
        <taxon>Bacillaceae</taxon>
        <taxon>Halobacillus</taxon>
    </lineage>
</organism>
<keyword evidence="13" id="KW-0460">Magnesium</keyword>
<evidence type="ECO:0000256" key="11">
    <source>
        <dbReference type="ARBA" id="ARBA00022741"/>
    </source>
</evidence>
<comment type="subunit">
    <text evidence="5">Monomer.</text>
</comment>
<dbReference type="PIRSF" id="PIRSF001563">
    <property type="entry name" value="Folylpolyglu_synth"/>
    <property type="match status" value="1"/>
</dbReference>
<evidence type="ECO:0000256" key="6">
    <source>
        <dbReference type="ARBA" id="ARBA00013023"/>
    </source>
</evidence>
<dbReference type="Gene3D" id="3.40.1190.10">
    <property type="entry name" value="Mur-like, catalytic domain"/>
    <property type="match status" value="1"/>
</dbReference>
<comment type="cofactor">
    <cofactor evidence="1">
        <name>Mg(2+)</name>
        <dbReference type="ChEBI" id="CHEBI:18420"/>
    </cofactor>
</comment>
<dbReference type="EC" id="6.3.2.12" evidence="6"/>
<gene>
    <name evidence="21" type="ORF">GLW04_08505</name>
</gene>
<dbReference type="RefSeq" id="WP_160836253.1">
    <property type="nucleotide sequence ID" value="NZ_WMET01000001.1"/>
</dbReference>
<evidence type="ECO:0000256" key="9">
    <source>
        <dbReference type="ARBA" id="ARBA00022598"/>
    </source>
</evidence>
<dbReference type="SUPFAM" id="SSF53244">
    <property type="entry name" value="MurD-like peptide ligases, peptide-binding domain"/>
    <property type="match status" value="1"/>
</dbReference>
<reference evidence="21 22" key="1">
    <citation type="submission" date="2019-11" db="EMBL/GenBank/DDBJ databases">
        <title>Genome sequences of 17 halophilic strains isolated from different environments.</title>
        <authorList>
            <person name="Furrow R.E."/>
        </authorList>
    </citation>
    <scope>NUCLEOTIDE SEQUENCE [LARGE SCALE GENOMIC DNA]</scope>
    <source>
        <strain evidence="21 22">22511_23_Filter</strain>
    </source>
</reference>
<evidence type="ECO:0000256" key="3">
    <source>
        <dbReference type="ARBA" id="ARBA00005150"/>
    </source>
</evidence>
<comment type="similarity">
    <text evidence="4 18">Belongs to the folylpolyglutamate synthase family.</text>
</comment>
<evidence type="ECO:0000256" key="13">
    <source>
        <dbReference type="ARBA" id="ARBA00022842"/>
    </source>
</evidence>
<protein>
    <recommendedName>
        <fullName evidence="8">Dihydrofolate synthase/folylpolyglutamate synthase</fullName>
        <ecNumber evidence="6">6.3.2.12</ecNumber>
        <ecNumber evidence="7">6.3.2.17</ecNumber>
    </recommendedName>
    <alternativeName>
        <fullName evidence="15">Tetrahydrofolylpolyglutamate synthase</fullName>
    </alternativeName>
</protein>
<dbReference type="SUPFAM" id="SSF53623">
    <property type="entry name" value="MurD-like peptide ligases, catalytic domain"/>
    <property type="match status" value="1"/>
</dbReference>
<evidence type="ECO:0000313" key="21">
    <source>
        <dbReference type="EMBL" id="MYL19925.1"/>
    </source>
</evidence>
<evidence type="ECO:0000256" key="16">
    <source>
        <dbReference type="ARBA" id="ARBA00047493"/>
    </source>
</evidence>
<evidence type="ECO:0000259" key="19">
    <source>
        <dbReference type="Pfam" id="PF02875"/>
    </source>
</evidence>
<comment type="catalytic activity">
    <reaction evidence="16">
        <text>(6S)-5,6,7,8-tetrahydrofolyl-(gamma-L-Glu)(n) + L-glutamate + ATP = (6S)-5,6,7,8-tetrahydrofolyl-(gamma-L-Glu)(n+1) + ADP + phosphate + H(+)</text>
        <dbReference type="Rhea" id="RHEA:10580"/>
        <dbReference type="Rhea" id="RHEA-COMP:14738"/>
        <dbReference type="Rhea" id="RHEA-COMP:14740"/>
        <dbReference type="ChEBI" id="CHEBI:15378"/>
        <dbReference type="ChEBI" id="CHEBI:29985"/>
        <dbReference type="ChEBI" id="CHEBI:30616"/>
        <dbReference type="ChEBI" id="CHEBI:43474"/>
        <dbReference type="ChEBI" id="CHEBI:141005"/>
        <dbReference type="ChEBI" id="CHEBI:456216"/>
        <dbReference type="EC" id="6.3.2.17"/>
    </reaction>
</comment>
<sequence length="426" mass="47120">MNYEEAVQWIHAREKFKIKPGLKRMEWMMDRLNHPEEKITAVHVAGTNGKGSTVSFLRNIFEGQGLSVGTFTSPYIETFNERISVNGRPIADEELAEVVDRIRPLSEELKHTSLGEPTEFEVITAAALLHFSRLDLDYVLMETGLGGTYDSTNIIHPVLSVITNIGHDHMNILGSTIGEIAGEKAGIIKQGVPLVTGASQQEAAAVLAEKAAECHSPVFWYGKDFHADHLTSGAGRETFRFISESFVSPAWKSSMLGPHQVTNASLAIQAAEVLRHRGAPLERQRYGGAIEKTSWPGRFETIRHKPLTIVDGAHNEEGTGALVETVKRHYSDRRIILVYAALEDKPVEKMLHKLKEVVDVLFVTTFDFPRALSAEDLEELSPVPHTEAVPDYKTAVRKASAQAGDDDVVLISGSLYFISAIRTFLK</sequence>
<dbReference type="InterPro" id="IPR001645">
    <property type="entry name" value="Folylpolyglutamate_synth"/>
</dbReference>
<dbReference type="PANTHER" id="PTHR11136:SF0">
    <property type="entry name" value="DIHYDROFOLATE SYNTHETASE-RELATED"/>
    <property type="match status" value="1"/>
</dbReference>
<dbReference type="InterPro" id="IPR018109">
    <property type="entry name" value="Folylpolyglutamate_synth_CS"/>
</dbReference>
<dbReference type="Pfam" id="PF08245">
    <property type="entry name" value="Mur_ligase_M"/>
    <property type="match status" value="1"/>
</dbReference>
<evidence type="ECO:0000256" key="14">
    <source>
        <dbReference type="ARBA" id="ARBA00022909"/>
    </source>
</evidence>
<evidence type="ECO:0000256" key="8">
    <source>
        <dbReference type="ARBA" id="ARBA00019357"/>
    </source>
</evidence>
<evidence type="ECO:0000256" key="10">
    <source>
        <dbReference type="ARBA" id="ARBA00022723"/>
    </source>
</evidence>
<accession>A0A845DTU2</accession>
<dbReference type="InterPro" id="IPR013221">
    <property type="entry name" value="Mur_ligase_cen"/>
</dbReference>
<dbReference type="InterPro" id="IPR036565">
    <property type="entry name" value="Mur-like_cat_sf"/>
</dbReference>
<evidence type="ECO:0000256" key="18">
    <source>
        <dbReference type="PIRNR" id="PIRNR001563"/>
    </source>
</evidence>
<dbReference type="NCBIfam" id="TIGR01499">
    <property type="entry name" value="folC"/>
    <property type="match status" value="1"/>
</dbReference>
<evidence type="ECO:0000259" key="20">
    <source>
        <dbReference type="Pfam" id="PF08245"/>
    </source>
</evidence>
<dbReference type="PROSITE" id="PS01012">
    <property type="entry name" value="FOLYLPOLYGLU_SYNT_2"/>
    <property type="match status" value="1"/>
</dbReference>
<dbReference type="EC" id="6.3.2.17" evidence="7"/>
<evidence type="ECO:0000256" key="15">
    <source>
        <dbReference type="ARBA" id="ARBA00030592"/>
    </source>
</evidence>
<keyword evidence="12 18" id="KW-0067">ATP-binding</keyword>
<dbReference type="EMBL" id="WMET01000001">
    <property type="protein sequence ID" value="MYL19925.1"/>
    <property type="molecule type" value="Genomic_DNA"/>
</dbReference>
<keyword evidence="14" id="KW-0289">Folate biosynthesis</keyword>
<comment type="caution">
    <text evidence="21">The sequence shown here is derived from an EMBL/GenBank/DDBJ whole genome shotgun (WGS) entry which is preliminary data.</text>
</comment>
<dbReference type="GO" id="GO:0004326">
    <property type="term" value="F:tetrahydrofolylpolyglutamate synthase activity"/>
    <property type="evidence" value="ECO:0007669"/>
    <property type="project" value="UniProtKB-EC"/>
</dbReference>
<dbReference type="AlphaFoldDB" id="A0A845DTU2"/>
<dbReference type="GO" id="GO:0005737">
    <property type="term" value="C:cytoplasm"/>
    <property type="evidence" value="ECO:0007669"/>
    <property type="project" value="TreeGrafter"/>
</dbReference>
<comment type="pathway">
    <text evidence="2">Cofactor biosynthesis; tetrahydrofolate biosynthesis; 7,8-dihydrofolate from 2-amino-4-hydroxy-6-hydroxymethyl-7,8-dihydropteridine diphosphate and 4-aminobenzoate: step 2/2.</text>
</comment>